<keyword evidence="3" id="KW-0949">S-adenosyl-L-methionine</keyword>
<dbReference type="GO" id="GO:0160107">
    <property type="term" value="F:tRNA (adenine(58)-N1)-methyltransferase activity"/>
    <property type="evidence" value="ECO:0007669"/>
    <property type="project" value="InterPro"/>
</dbReference>
<dbReference type="GO" id="GO:0030488">
    <property type="term" value="P:tRNA methylation"/>
    <property type="evidence" value="ECO:0007669"/>
    <property type="project" value="InterPro"/>
</dbReference>
<dbReference type="SUPFAM" id="SSF53335">
    <property type="entry name" value="S-adenosyl-L-methionine-dependent methyltransferases"/>
    <property type="match status" value="1"/>
</dbReference>
<dbReference type="SFLD" id="SFLDS00003">
    <property type="entry name" value="Haloacid_Dehalogenase"/>
    <property type="match status" value="1"/>
</dbReference>
<feature type="region of interest" description="Disordered" evidence="5">
    <location>
        <begin position="77"/>
        <end position="96"/>
    </location>
</feature>
<dbReference type="Gene3D" id="3.40.50.150">
    <property type="entry name" value="Vaccinia Virus protein VP39"/>
    <property type="match status" value="1"/>
</dbReference>
<accession>Q6A8G5</accession>
<dbReference type="InterPro" id="IPR014816">
    <property type="entry name" value="tRNA_MeTrfase_Gcd14"/>
</dbReference>
<dbReference type="Pfam" id="PF13419">
    <property type="entry name" value="HAD_2"/>
    <property type="match status" value="1"/>
</dbReference>
<dbReference type="EMBL" id="AE017283">
    <property type="protein sequence ID" value="AAT82950.1"/>
    <property type="molecule type" value="Genomic_DNA"/>
</dbReference>
<keyword evidence="2" id="KW-0808">Transferase</keyword>
<dbReference type="Gene3D" id="3.10.330.20">
    <property type="match status" value="1"/>
</dbReference>
<dbReference type="CDD" id="cd07505">
    <property type="entry name" value="HAD_BPGM-like"/>
    <property type="match status" value="1"/>
</dbReference>
<reference evidence="7 8" key="1">
    <citation type="journal article" date="2004" name="Science">
        <title>The complete genome sequence of Propionibacterium acnes, a commensal of human skin.</title>
        <authorList>
            <person name="Bruggemann H."/>
            <person name="Henne A."/>
            <person name="Hoster F."/>
            <person name="Liesegang H."/>
            <person name="Wiezer A."/>
            <person name="Strittmatter A."/>
            <person name="Hujer S."/>
            <person name="Durre P."/>
            <person name="Gottschalk G."/>
        </authorList>
    </citation>
    <scope>NUCLEOTIDE SEQUENCE [LARGE SCALE GENOMIC DNA]</scope>
    <source>
        <strain evidence="8">DSM 16379 / KPA171202</strain>
    </source>
</reference>
<dbReference type="PANTHER" id="PTHR12133:SF1">
    <property type="entry name" value="TRNA (ADENINE(58)-N(1))-METHYLTRANSFERASE, MITOCHONDRIAL"/>
    <property type="match status" value="1"/>
</dbReference>
<dbReference type="SUPFAM" id="SSF56784">
    <property type="entry name" value="HAD-like"/>
    <property type="match status" value="1"/>
</dbReference>
<dbReference type="PROSITE" id="PS51620">
    <property type="entry name" value="SAM_TRM61"/>
    <property type="match status" value="1"/>
</dbReference>
<dbReference type="CDD" id="cd02440">
    <property type="entry name" value="AdoMet_MTases"/>
    <property type="match status" value="1"/>
</dbReference>
<dbReference type="KEGG" id="pac:PPA1201"/>
<dbReference type="eggNOG" id="COG2519">
    <property type="taxonomic scope" value="Bacteria"/>
</dbReference>
<keyword evidence="1 7" id="KW-0489">Methyltransferase</keyword>
<feature type="region of interest" description="Disordered" evidence="5">
    <location>
        <begin position="632"/>
        <end position="669"/>
    </location>
</feature>
<dbReference type="Pfam" id="PF08704">
    <property type="entry name" value="GCD14"/>
    <property type="match status" value="1"/>
</dbReference>
<sequence length="669" mass="71600">MLQSSDVTVDDFQGLEGCNEILNITVPTSCPDSTTLTGTMLMGSETGVTLTVNPLASTPSITTPMVAPVQFRLHRLPEPRRSRQGGETIRSDGDSVYNCQRSSNFILNSAPTPSSSITRRQTISMPSETHTATADRFFAAVLWDFDGTLVDTESRWVEAELAILASHGIVWEPEQANEFTGGPLTDVCEAMAADLGGSVTVDDVRCELITMVSQFNRERDVPWRPGVLDLLTEIREAGIPMGIVTGSAHAVVEPVLEAMAERIGNPFDTVVTFDDVIPETAKPAPDPYLLAAERLGVSITDCLAIEDSPKGATSATSAGAAVLTVTGLAKVGPGPRRVHRPDLSGLSLADVVSLWHLADEPAAPVANGGGGVLRAGERITLTDPKGRKHSIVLQPGGIFHTTKGAVRHDDLIGGPQGVVVTSVGGLDFLAMRPILSEFTVSMPREAAIIYPKEAAQITMWADIFPGARVLEAGVGSGGLSIPLLRAIGTKGCLHSYERRQEFADVARKNVESFYGEIPSTWDLKVSDLVSGISSEPIDRAILDMLAPWECVETVGKVLVPGGVLCCYVATTTQMGRVMDTLRAHGGWTEPSATETTTRDWHAEGLAIRPAHGTTGHTGFLVISRRLAPGVAAPMRKRRPAPGAYGPDYHGPRPRNITEHDQWRLPKEEK</sequence>
<dbReference type="InterPro" id="IPR023198">
    <property type="entry name" value="PGP-like_dom2"/>
</dbReference>
<dbReference type="InterPro" id="IPR036412">
    <property type="entry name" value="HAD-like_sf"/>
</dbReference>
<dbReference type="InterPro" id="IPR049470">
    <property type="entry name" value="TRM61_C"/>
</dbReference>
<keyword evidence="4" id="KW-0819">tRNA processing</keyword>
<dbReference type="InterPro" id="IPR029063">
    <property type="entry name" value="SAM-dependent_MTases_sf"/>
</dbReference>
<dbReference type="Gene3D" id="1.10.150.240">
    <property type="entry name" value="Putative phosphatase, domain 2"/>
    <property type="match status" value="1"/>
</dbReference>
<evidence type="ECO:0000256" key="5">
    <source>
        <dbReference type="SAM" id="MobiDB-lite"/>
    </source>
</evidence>
<evidence type="ECO:0000313" key="8">
    <source>
        <dbReference type="Proteomes" id="UP000000603"/>
    </source>
</evidence>
<evidence type="ECO:0000256" key="1">
    <source>
        <dbReference type="ARBA" id="ARBA00022603"/>
    </source>
</evidence>
<dbReference type="Pfam" id="PF14801">
    <property type="entry name" value="TrmI-like_N"/>
    <property type="match status" value="1"/>
</dbReference>
<name>Q6A8G5_CUTAK</name>
<dbReference type="AlphaFoldDB" id="Q6A8G5"/>
<dbReference type="InterPro" id="IPR041492">
    <property type="entry name" value="HAD_2"/>
</dbReference>
<evidence type="ECO:0000313" key="7">
    <source>
        <dbReference type="EMBL" id="AAT82950.1"/>
    </source>
</evidence>
<dbReference type="EnsemblBacteria" id="AAT82950">
    <property type="protein sequence ID" value="AAT82950"/>
    <property type="gene ID" value="PPA1201"/>
</dbReference>
<evidence type="ECO:0000256" key="3">
    <source>
        <dbReference type="ARBA" id="ARBA00022691"/>
    </source>
</evidence>
<dbReference type="InterPro" id="IPR023214">
    <property type="entry name" value="HAD_sf"/>
</dbReference>
<evidence type="ECO:0000256" key="2">
    <source>
        <dbReference type="ARBA" id="ARBA00022679"/>
    </source>
</evidence>
<dbReference type="HOGENOM" id="CLU_435367_0_0_11"/>
<proteinExistence type="predicted"/>
<dbReference type="eggNOG" id="COG0637">
    <property type="taxonomic scope" value="Bacteria"/>
</dbReference>
<feature type="domain" description="tRNA (adenine(58)-N(1))-methyltransferase catalytic subunit TRM61 C-terminal" evidence="6">
    <location>
        <begin position="438"/>
        <end position="602"/>
    </location>
</feature>
<dbReference type="FunFam" id="3.40.50.150:FF:000019">
    <property type="entry name" value="tRNA (adenine(58)-N(1))-methyltransferase TrmI"/>
    <property type="match status" value="1"/>
</dbReference>
<dbReference type="NCBIfam" id="TIGR01509">
    <property type="entry name" value="HAD-SF-IA-v3"/>
    <property type="match status" value="1"/>
</dbReference>
<protein>
    <submittedName>
        <fullName evidence="7">Methyltransferase</fullName>
    </submittedName>
</protein>
<dbReference type="Gene3D" id="3.40.50.1000">
    <property type="entry name" value="HAD superfamily/HAD-like"/>
    <property type="match status" value="1"/>
</dbReference>
<evidence type="ECO:0000259" key="6">
    <source>
        <dbReference type="Pfam" id="PF08704"/>
    </source>
</evidence>
<dbReference type="SFLD" id="SFLDG01129">
    <property type="entry name" value="C1.5:_HAD__Beta-PGM__Phosphata"/>
    <property type="match status" value="1"/>
</dbReference>
<feature type="compositionally biased region" description="Basic and acidic residues" evidence="5">
    <location>
        <begin position="655"/>
        <end position="669"/>
    </location>
</feature>
<organism evidence="7 8">
    <name type="scientific">Cutibacterium acnes (strain DSM 16379 / KPA171202)</name>
    <name type="common">Propionibacterium acnes</name>
    <dbReference type="NCBI Taxonomy" id="267747"/>
    <lineage>
        <taxon>Bacteria</taxon>
        <taxon>Bacillati</taxon>
        <taxon>Actinomycetota</taxon>
        <taxon>Actinomycetes</taxon>
        <taxon>Propionibacteriales</taxon>
        <taxon>Propionibacteriaceae</taxon>
        <taxon>Cutibacterium</taxon>
    </lineage>
</organism>
<dbReference type="PANTHER" id="PTHR12133">
    <property type="entry name" value="TRNA (ADENINE(58)-N(1))-METHYLTRANSFERASE"/>
    <property type="match status" value="1"/>
</dbReference>
<evidence type="ECO:0000256" key="4">
    <source>
        <dbReference type="ARBA" id="ARBA00022694"/>
    </source>
</evidence>
<dbReference type="InterPro" id="IPR006439">
    <property type="entry name" value="HAD-SF_hydro_IA"/>
</dbReference>
<dbReference type="GO" id="GO:0031515">
    <property type="term" value="C:tRNA (m1A) methyltransferase complex"/>
    <property type="evidence" value="ECO:0007669"/>
    <property type="project" value="InterPro"/>
</dbReference>
<gene>
    <name evidence="7" type="ordered locus">PPA1201</name>
</gene>
<dbReference type="Proteomes" id="UP000000603">
    <property type="component" value="Chromosome"/>
</dbReference>